<dbReference type="Gene3D" id="3.20.20.70">
    <property type="entry name" value="Aldolase class I"/>
    <property type="match status" value="1"/>
</dbReference>
<evidence type="ECO:0000313" key="4">
    <source>
        <dbReference type="EMBL" id="SKC82977.1"/>
    </source>
</evidence>
<protein>
    <submittedName>
        <fullName evidence="4">4-hydroxy 2-oxovalerate aldolase</fullName>
    </submittedName>
</protein>
<accession>A0A1T5M401</accession>
<sequence>MDKIINYKILDCTLRDGGYYTNWDFNRDLVNTYLNSFNDLPVDYLEIGYRNNPMKEYLGEYFYCPEYVLREARQLSTKKLVIILDEKNVRPEHVEQLLKPCVGLIDMVRIALDPEQFSRALKLAEEIKKMGFEVGFNTMYMSKWKQNTAFLNELKYVDAVADYFYMVDSYGGVYPQDVIDTIQMVKERTSVKLGFHGHNNMELALINSLTAAEHGAEIIDATVTGMGRGAGNLKTELLLTALNARMGLKLNFNALSKTVDGFEKLKQNYHWGTNLPYMVSGANSLPQKDVMEWVSTRYYSINSIIRALENQKAGIIDNERLAEFRPNKKSKKGLIIGGGPTARYHQRAISEFIKAQNDLVIIHASSKNAALYKDINFDQYFSLVGNEGYRLEQVFEDIKNFKGNCVLPPYPRKMGTYIPAAIGGKSYELPSDLFTDKFGDSHTAIALQTALCLGVEELAVIGYDGYQEGSITQKEQSLIYENEYLFKKFVDSCSCSLYSLTPTNYKSLNVNSVYSIIYG</sequence>
<dbReference type="GO" id="GO:0043714">
    <property type="term" value="F:(R)-citramalate synthase activity"/>
    <property type="evidence" value="ECO:0007669"/>
    <property type="project" value="UniProtKB-EC"/>
</dbReference>
<keyword evidence="5" id="KW-1185">Reference proteome</keyword>
<dbReference type="RefSeq" id="WP_079688869.1">
    <property type="nucleotide sequence ID" value="NZ_FUZU01000003.1"/>
</dbReference>
<dbReference type="EMBL" id="FUZU01000003">
    <property type="protein sequence ID" value="SKC82977.1"/>
    <property type="molecule type" value="Genomic_DNA"/>
</dbReference>
<gene>
    <name evidence="4" type="ORF">SAMN05660236_4334</name>
</gene>
<dbReference type="SUPFAM" id="SSF51569">
    <property type="entry name" value="Aldolase"/>
    <property type="match status" value="1"/>
</dbReference>
<evidence type="ECO:0000256" key="2">
    <source>
        <dbReference type="ARBA" id="ARBA00048263"/>
    </source>
</evidence>
<comment type="pathway">
    <text evidence="1">Amino-acid biosynthesis.</text>
</comment>
<dbReference type="Proteomes" id="UP000190961">
    <property type="component" value="Unassembled WGS sequence"/>
</dbReference>
<dbReference type="PANTHER" id="PTHR43538:SF1">
    <property type="entry name" value="(R)-CITRAMALATE SYNTHASE"/>
    <property type="match status" value="1"/>
</dbReference>
<dbReference type="CDD" id="cd07944">
    <property type="entry name" value="DRE_TIM_HOA_like"/>
    <property type="match status" value="1"/>
</dbReference>
<dbReference type="OrthoDB" id="9804858at2"/>
<dbReference type="InterPro" id="IPR005675">
    <property type="entry name" value="Citramal_synthase"/>
</dbReference>
<dbReference type="GO" id="GO:0019752">
    <property type="term" value="P:carboxylic acid metabolic process"/>
    <property type="evidence" value="ECO:0007669"/>
    <property type="project" value="InterPro"/>
</dbReference>
<dbReference type="GO" id="GO:0046912">
    <property type="term" value="F:acyltransferase activity, acyl groups converted into alkyl on transfer"/>
    <property type="evidence" value="ECO:0007669"/>
    <property type="project" value="InterPro"/>
</dbReference>
<dbReference type="PANTHER" id="PTHR43538">
    <property type="entry name" value="ALPHA-IPM SYNTHASE/HOMOCITRATE SYNTHASE"/>
    <property type="match status" value="1"/>
</dbReference>
<dbReference type="InterPro" id="IPR000891">
    <property type="entry name" value="PYR_CT"/>
</dbReference>
<proteinExistence type="predicted"/>
<evidence type="ECO:0000259" key="3">
    <source>
        <dbReference type="PROSITE" id="PS50991"/>
    </source>
</evidence>
<dbReference type="InterPro" id="IPR013785">
    <property type="entry name" value="Aldolase_TIM"/>
</dbReference>
<organism evidence="4 5">
    <name type="scientific">Ohtaekwangia koreensis</name>
    <dbReference type="NCBI Taxonomy" id="688867"/>
    <lineage>
        <taxon>Bacteria</taxon>
        <taxon>Pseudomonadati</taxon>
        <taxon>Bacteroidota</taxon>
        <taxon>Cytophagia</taxon>
        <taxon>Cytophagales</taxon>
        <taxon>Fulvivirgaceae</taxon>
        <taxon>Ohtaekwangia</taxon>
    </lineage>
</organism>
<feature type="domain" description="Pyruvate carboxyltransferase" evidence="3">
    <location>
        <begin position="7"/>
        <end position="256"/>
    </location>
</feature>
<evidence type="ECO:0000313" key="5">
    <source>
        <dbReference type="Proteomes" id="UP000190961"/>
    </source>
</evidence>
<reference evidence="4 5" key="1">
    <citation type="submission" date="2017-02" db="EMBL/GenBank/DDBJ databases">
        <authorList>
            <person name="Peterson S.W."/>
        </authorList>
    </citation>
    <scope>NUCLEOTIDE SEQUENCE [LARGE SCALE GENOMIC DNA]</scope>
    <source>
        <strain evidence="4 5">DSM 25262</strain>
    </source>
</reference>
<dbReference type="AlphaFoldDB" id="A0A1T5M401"/>
<dbReference type="STRING" id="688867.SAMN05660236_4334"/>
<dbReference type="Pfam" id="PF00682">
    <property type="entry name" value="HMGL-like"/>
    <property type="match status" value="1"/>
</dbReference>
<name>A0A1T5M401_9BACT</name>
<evidence type="ECO:0000256" key="1">
    <source>
        <dbReference type="ARBA" id="ARBA00029440"/>
    </source>
</evidence>
<dbReference type="PROSITE" id="PS50991">
    <property type="entry name" value="PYR_CT"/>
    <property type="match status" value="1"/>
</dbReference>
<comment type="catalytic activity">
    <reaction evidence="2">
        <text>pyruvate + acetyl-CoA + H2O = (3R)-citramalate + CoA + H(+)</text>
        <dbReference type="Rhea" id="RHEA:19045"/>
        <dbReference type="ChEBI" id="CHEBI:15361"/>
        <dbReference type="ChEBI" id="CHEBI:15377"/>
        <dbReference type="ChEBI" id="CHEBI:15378"/>
        <dbReference type="ChEBI" id="CHEBI:30934"/>
        <dbReference type="ChEBI" id="CHEBI:57287"/>
        <dbReference type="ChEBI" id="CHEBI:57288"/>
        <dbReference type="EC" id="2.3.3.21"/>
    </reaction>
</comment>